<evidence type="ECO:0000313" key="3">
    <source>
        <dbReference type="EMBL" id="PVX51057.1"/>
    </source>
</evidence>
<dbReference type="RefSeq" id="WP_116496595.1">
    <property type="nucleotide sequence ID" value="NZ_QENZ01000004.1"/>
</dbReference>
<name>A0A7L4UQ94_BALHA</name>
<dbReference type="SUPFAM" id="SSF63411">
    <property type="entry name" value="LuxS/MPP-like metallohydrolase"/>
    <property type="match status" value="2"/>
</dbReference>
<keyword evidence="1" id="KW-0732">Signal</keyword>
<keyword evidence="4" id="KW-1185">Reference proteome</keyword>
<dbReference type="InterPro" id="IPR007863">
    <property type="entry name" value="Peptidase_M16_C"/>
</dbReference>
<dbReference type="OrthoDB" id="9811314at2"/>
<reference evidence="3 4" key="1">
    <citation type="submission" date="2018-05" db="EMBL/GenBank/DDBJ databases">
        <title>Genomic Encyclopedia of Type Strains, Phase IV (KMG-IV): sequencing the most valuable type-strain genomes for metagenomic binning, comparative biology and taxonomic classification.</title>
        <authorList>
            <person name="Goeker M."/>
        </authorList>
    </citation>
    <scope>NUCLEOTIDE SEQUENCE [LARGE SCALE GENOMIC DNA]</scope>
    <source>
        <strain evidence="3 4">DSM 28579</strain>
    </source>
</reference>
<dbReference type="GO" id="GO:0046872">
    <property type="term" value="F:metal ion binding"/>
    <property type="evidence" value="ECO:0007669"/>
    <property type="project" value="InterPro"/>
</dbReference>
<dbReference type="Pfam" id="PF05193">
    <property type="entry name" value="Peptidase_M16_C"/>
    <property type="match status" value="1"/>
</dbReference>
<comment type="caution">
    <text evidence="3">The sequence shown here is derived from an EMBL/GenBank/DDBJ whole genome shotgun (WGS) entry which is preliminary data.</text>
</comment>
<dbReference type="Proteomes" id="UP000251835">
    <property type="component" value="Unassembled WGS sequence"/>
</dbReference>
<dbReference type="InterPro" id="IPR050361">
    <property type="entry name" value="MPP/UQCRC_Complex"/>
</dbReference>
<feature type="signal peptide" evidence="1">
    <location>
        <begin position="1"/>
        <end position="20"/>
    </location>
</feature>
<protein>
    <submittedName>
        <fullName evidence="3">Putative Zn-dependent peptidase</fullName>
    </submittedName>
</protein>
<sequence>MKKYIIYIIASILSLGILNAQDFDRDAMPKAGPTPSINITQPETFVLDNGLTVMVVENHKLPRVNVTLSADQPPLYEGNIVGVGQVLGDQLGNGTTNMSKDDFNSRIDFLGAYLTFGSSGGYANMLSKYFDEVMGMMSDAVLNPLFAAEEVEKTKEQMIEGLKVEEKSAEAIAGNVYPALTYGKNTALGEFTTEENIKQITTADVEKYYKKYYSPENYYLVVVGDVTVDKVKAVIADGLAKWEKSTDNARLPLKPAQNLETAEINIVNVPSAVQSVIKVGNLHELGKNDKDYFAARIANYILGGGALDSRLNMNLREKNAFTYGAYANFSTGKYHKEFSASTNVRNEVTAAAVKEIMKELEGITTISDDDLKDAKAKLKGQFIMSLEQPSTIANFALNKAIYDLPDSYYQNYLKSLDAVTKEDVKNAVQKYIKPNKTRIFIVGKALDFLPELEKLGYPIHFYDKDAMPTAKPEKKEVANDVTPATVAEKYIQAIGGKEVAEKITSIKMTSVAKVQGMELQSVTLAANGPKMMVDISMMGNTVQKIVFDGTEGYIMAQGQKMPLPEDAKAEMLKSKVVIPELMYANNSELELTGIETIKDEEAYALKNGNTVTYYSVATGLKVAEITTKKAPNGQEVASPTYYSDYKEVEGVKMPFKLTQDMMGQEIVFDVQSYDFNTAKDEDFK</sequence>
<dbReference type="AlphaFoldDB" id="A0A7L4UQ94"/>
<feature type="chain" id="PRO_5029612940" evidence="1">
    <location>
        <begin position="21"/>
        <end position="684"/>
    </location>
</feature>
<evidence type="ECO:0000259" key="2">
    <source>
        <dbReference type="Pfam" id="PF05193"/>
    </source>
</evidence>
<proteinExistence type="predicted"/>
<dbReference type="PANTHER" id="PTHR11851">
    <property type="entry name" value="METALLOPROTEASE"/>
    <property type="match status" value="1"/>
</dbReference>
<feature type="domain" description="Peptidase M16 C-terminal" evidence="2">
    <location>
        <begin position="200"/>
        <end position="378"/>
    </location>
</feature>
<dbReference type="InterPro" id="IPR011249">
    <property type="entry name" value="Metalloenz_LuxS/M16"/>
</dbReference>
<evidence type="ECO:0000256" key="1">
    <source>
        <dbReference type="SAM" id="SignalP"/>
    </source>
</evidence>
<dbReference type="Gene3D" id="3.30.830.10">
    <property type="entry name" value="Metalloenzyme, LuxS/M16 peptidase-like"/>
    <property type="match status" value="2"/>
</dbReference>
<dbReference type="EMBL" id="QENZ01000004">
    <property type="protein sequence ID" value="PVX51057.1"/>
    <property type="molecule type" value="Genomic_DNA"/>
</dbReference>
<gene>
    <name evidence="3" type="ORF">C7377_1390</name>
</gene>
<evidence type="ECO:0000313" key="4">
    <source>
        <dbReference type="Proteomes" id="UP000251835"/>
    </source>
</evidence>
<organism evidence="3 4">
    <name type="scientific">Balneicella halophila</name>
    <dbReference type="NCBI Taxonomy" id="1537566"/>
    <lineage>
        <taxon>Bacteria</taxon>
        <taxon>Pseudomonadati</taxon>
        <taxon>Bacteroidota</taxon>
        <taxon>Bacteroidia</taxon>
        <taxon>Bacteroidales</taxon>
        <taxon>Balneicellaceae</taxon>
        <taxon>Balneicella</taxon>
    </lineage>
</organism>
<accession>A0A7L4UQ94</accession>